<dbReference type="AlphaFoldDB" id="A0A2H3CER7"/>
<keyword evidence="2" id="KW-1185">Reference proteome</keyword>
<proteinExistence type="predicted"/>
<accession>A0A2H3CER7</accession>
<name>A0A2H3CER7_ARMGA</name>
<gene>
    <name evidence="1" type="ORF">ARMGADRAFT_1039243</name>
</gene>
<evidence type="ECO:0000313" key="2">
    <source>
        <dbReference type="Proteomes" id="UP000217790"/>
    </source>
</evidence>
<dbReference type="InParanoid" id="A0A2H3CER7"/>
<evidence type="ECO:0000313" key="1">
    <source>
        <dbReference type="EMBL" id="PBK81561.1"/>
    </source>
</evidence>
<organism evidence="1 2">
    <name type="scientific">Armillaria gallica</name>
    <name type="common">Bulbous honey fungus</name>
    <name type="synonym">Armillaria bulbosa</name>
    <dbReference type="NCBI Taxonomy" id="47427"/>
    <lineage>
        <taxon>Eukaryota</taxon>
        <taxon>Fungi</taxon>
        <taxon>Dikarya</taxon>
        <taxon>Basidiomycota</taxon>
        <taxon>Agaricomycotina</taxon>
        <taxon>Agaricomycetes</taxon>
        <taxon>Agaricomycetidae</taxon>
        <taxon>Agaricales</taxon>
        <taxon>Marasmiineae</taxon>
        <taxon>Physalacriaceae</taxon>
        <taxon>Armillaria</taxon>
    </lineage>
</organism>
<evidence type="ECO:0008006" key="3">
    <source>
        <dbReference type="Google" id="ProtNLM"/>
    </source>
</evidence>
<dbReference type="Proteomes" id="UP000217790">
    <property type="component" value="Unassembled WGS sequence"/>
</dbReference>
<protein>
    <recommendedName>
        <fullName evidence="3">Endonuclease/exonuclease/phosphatase domain-containing protein</fullName>
    </recommendedName>
</protein>
<dbReference type="OrthoDB" id="276515at2759"/>
<dbReference type="EMBL" id="KZ293728">
    <property type="protein sequence ID" value="PBK81561.1"/>
    <property type="molecule type" value="Genomic_DNA"/>
</dbReference>
<reference evidence="2" key="1">
    <citation type="journal article" date="2017" name="Nat. Ecol. Evol.">
        <title>Genome expansion and lineage-specific genetic innovations in the forest pathogenic fungi Armillaria.</title>
        <authorList>
            <person name="Sipos G."/>
            <person name="Prasanna A.N."/>
            <person name="Walter M.C."/>
            <person name="O'Connor E."/>
            <person name="Balint B."/>
            <person name="Krizsan K."/>
            <person name="Kiss B."/>
            <person name="Hess J."/>
            <person name="Varga T."/>
            <person name="Slot J."/>
            <person name="Riley R."/>
            <person name="Boka B."/>
            <person name="Rigling D."/>
            <person name="Barry K."/>
            <person name="Lee J."/>
            <person name="Mihaltcheva S."/>
            <person name="LaButti K."/>
            <person name="Lipzen A."/>
            <person name="Waldron R."/>
            <person name="Moloney N.M."/>
            <person name="Sperisen C."/>
            <person name="Kredics L."/>
            <person name="Vagvoelgyi C."/>
            <person name="Patrignani A."/>
            <person name="Fitzpatrick D."/>
            <person name="Nagy I."/>
            <person name="Doyle S."/>
            <person name="Anderson J.B."/>
            <person name="Grigoriev I.V."/>
            <person name="Gueldener U."/>
            <person name="Muensterkoetter M."/>
            <person name="Nagy L.G."/>
        </authorList>
    </citation>
    <scope>NUCLEOTIDE SEQUENCE [LARGE SCALE GENOMIC DNA]</scope>
    <source>
        <strain evidence="2">Ar21-2</strain>
    </source>
</reference>
<dbReference type="STRING" id="47427.A0A2H3CER7"/>
<sequence>MSTLRIATYSLRYDSQPDQITVSESISALGNPLAQGTFLGLSGEQPWSTRRLRVAECLMNDNIVIAGFREALIGVVHSDREKGREYCPLFCENLYFTEMLPSRRPNNLEQALSDCVRHASFSLRTGAKTTYTATSWGIVDPGESTVQSRGPLFIMGDFNSPSTSQSSGAYDIFTGASAPVDICCKTGFDKPSDTSVWKRVDLSLEEVTLGGCRRLTKLGIHYRVMELWRAIIALCSQM</sequence>